<dbReference type="Proteomes" id="UP001213646">
    <property type="component" value="Unassembled WGS sequence"/>
</dbReference>
<name>A0AAW6I4P1_9BACT</name>
<protein>
    <submittedName>
        <fullName evidence="2">D-Ala-D-Ala carboxypeptidase family metallohydrolase</fullName>
    </submittedName>
</protein>
<evidence type="ECO:0000259" key="1">
    <source>
        <dbReference type="Pfam" id="PF08291"/>
    </source>
</evidence>
<dbReference type="Gene3D" id="3.30.1380.10">
    <property type="match status" value="1"/>
</dbReference>
<dbReference type="RefSeq" id="WP_221727886.1">
    <property type="nucleotide sequence ID" value="NZ_CAKWFF010000010.1"/>
</dbReference>
<keyword evidence="2" id="KW-0378">Hydrolase</keyword>
<sequence length="135" mass="14917">MKEISEHFTYEELTYSRIAVENALGNVPGETELKALKVLATNTLEPLREVLGAPIAVTSGFRSPEVNRLAGGVPASGHVKGEAADCYTPLGARYLLKVLLESGIPFDQAILYRKKNFLHISYRNPAVNRKMVLYK</sequence>
<keyword evidence="2" id="KW-0121">Carboxypeptidase</keyword>
<dbReference type="EMBL" id="JAQPYX010000133">
    <property type="protein sequence ID" value="MDC7150652.1"/>
    <property type="molecule type" value="Genomic_DNA"/>
</dbReference>
<dbReference type="Pfam" id="PF08291">
    <property type="entry name" value="Peptidase_M15_3"/>
    <property type="match status" value="1"/>
</dbReference>
<dbReference type="InterPro" id="IPR009045">
    <property type="entry name" value="Zn_M74/Hedgehog-like"/>
</dbReference>
<keyword evidence="2" id="KW-0645">Protease</keyword>
<comment type="caution">
    <text evidence="2">The sequence shown here is derived from an EMBL/GenBank/DDBJ whole genome shotgun (WGS) entry which is preliminary data.</text>
</comment>
<reference evidence="2" key="1">
    <citation type="submission" date="2023-01" db="EMBL/GenBank/DDBJ databases">
        <title>Exploring GABA producing Bacteroides strains toward improving mental health.</title>
        <authorList>
            <person name="Yousuf B."/>
            <person name="Bouhlel N.E."/>
            <person name="Mottawea W."/>
            <person name="Hammami R."/>
        </authorList>
    </citation>
    <scope>NUCLEOTIDE SEQUENCE</scope>
    <source>
        <strain evidence="2">UO.H1047</strain>
    </source>
</reference>
<feature type="domain" description="Peptidase M15A C-terminal" evidence="1">
    <location>
        <begin position="7"/>
        <end position="121"/>
    </location>
</feature>
<proteinExistence type="predicted"/>
<dbReference type="InterPro" id="IPR013230">
    <property type="entry name" value="Peptidase_M15A_C"/>
</dbReference>
<organism evidence="2 3">
    <name type="scientific">Parabacteroides johnsonii</name>
    <dbReference type="NCBI Taxonomy" id="387661"/>
    <lineage>
        <taxon>Bacteria</taxon>
        <taxon>Pseudomonadati</taxon>
        <taxon>Bacteroidota</taxon>
        <taxon>Bacteroidia</taxon>
        <taxon>Bacteroidales</taxon>
        <taxon>Tannerellaceae</taxon>
        <taxon>Parabacteroides</taxon>
    </lineage>
</organism>
<dbReference type="GO" id="GO:0004180">
    <property type="term" value="F:carboxypeptidase activity"/>
    <property type="evidence" value="ECO:0007669"/>
    <property type="project" value="UniProtKB-KW"/>
</dbReference>
<accession>A0AAW6I4P1</accession>
<dbReference type="AlphaFoldDB" id="A0AAW6I4P1"/>
<dbReference type="SUPFAM" id="SSF55166">
    <property type="entry name" value="Hedgehog/DD-peptidase"/>
    <property type="match status" value="1"/>
</dbReference>
<evidence type="ECO:0000313" key="2">
    <source>
        <dbReference type="EMBL" id="MDC7150652.1"/>
    </source>
</evidence>
<gene>
    <name evidence="2" type="ORF">PQG89_14715</name>
</gene>
<evidence type="ECO:0000313" key="3">
    <source>
        <dbReference type="Proteomes" id="UP001213646"/>
    </source>
</evidence>